<keyword evidence="1" id="KW-0812">Transmembrane</keyword>
<sequence length="78" mass="7839">MTIFPHNVPAPTSLQARDYLSAPAVSAGLIAVVLFVIGMTSESGLIQLLAGLAAFTTAALSLSASAVALMAPAQKQQG</sequence>
<dbReference type="STRING" id="1184609.KILIM_061_00130"/>
<dbReference type="AlphaFoldDB" id="K6XEI2"/>
<evidence type="ECO:0000313" key="2">
    <source>
        <dbReference type="EMBL" id="GAB97229.1"/>
    </source>
</evidence>
<keyword evidence="1" id="KW-0472">Membrane</keyword>
<name>K6XEI2_9MICO</name>
<keyword evidence="1" id="KW-1133">Transmembrane helix</keyword>
<organism evidence="2 3">
    <name type="scientific">Kineosphaera limosa NBRC 100340</name>
    <dbReference type="NCBI Taxonomy" id="1184609"/>
    <lineage>
        <taxon>Bacteria</taxon>
        <taxon>Bacillati</taxon>
        <taxon>Actinomycetota</taxon>
        <taxon>Actinomycetes</taxon>
        <taxon>Micrococcales</taxon>
        <taxon>Dermatophilaceae</taxon>
        <taxon>Kineosphaera</taxon>
    </lineage>
</organism>
<gene>
    <name evidence="2" type="ORF">KILIM_061_00130</name>
</gene>
<feature type="transmembrane region" description="Helical" evidence="1">
    <location>
        <begin position="20"/>
        <end position="39"/>
    </location>
</feature>
<evidence type="ECO:0000256" key="1">
    <source>
        <dbReference type="SAM" id="Phobius"/>
    </source>
</evidence>
<evidence type="ECO:0000313" key="3">
    <source>
        <dbReference type="Proteomes" id="UP000008366"/>
    </source>
</evidence>
<dbReference type="Proteomes" id="UP000008366">
    <property type="component" value="Unassembled WGS sequence"/>
</dbReference>
<dbReference type="EMBL" id="BAHD01000061">
    <property type="protein sequence ID" value="GAB97229.1"/>
    <property type="molecule type" value="Genomic_DNA"/>
</dbReference>
<accession>K6XEI2</accession>
<reference evidence="2 3" key="1">
    <citation type="submission" date="2012-08" db="EMBL/GenBank/DDBJ databases">
        <title>Whole genome shotgun sequence of Kineosphaera limosa NBRC 100340.</title>
        <authorList>
            <person name="Yoshida I."/>
            <person name="Isaki S."/>
            <person name="Hosoyama A."/>
            <person name="Tsuchikane K."/>
            <person name="Katsumata H."/>
            <person name="Ando Y."/>
            <person name="Ohji S."/>
            <person name="Hamada M."/>
            <person name="Tamura T."/>
            <person name="Yamazoe A."/>
            <person name="Yamazaki S."/>
            <person name="Fujita N."/>
        </authorList>
    </citation>
    <scope>NUCLEOTIDE SEQUENCE [LARGE SCALE GENOMIC DNA]</scope>
    <source>
        <strain evidence="2 3">NBRC 100340</strain>
    </source>
</reference>
<comment type="caution">
    <text evidence="2">The sequence shown here is derived from an EMBL/GenBank/DDBJ whole genome shotgun (WGS) entry which is preliminary data.</text>
</comment>
<proteinExistence type="predicted"/>
<keyword evidence="3" id="KW-1185">Reference proteome</keyword>
<feature type="transmembrane region" description="Helical" evidence="1">
    <location>
        <begin position="45"/>
        <end position="71"/>
    </location>
</feature>
<protein>
    <submittedName>
        <fullName evidence="2">Uncharacterized protein</fullName>
    </submittedName>
</protein>
<dbReference type="RefSeq" id="WP_006593761.1">
    <property type="nucleotide sequence ID" value="NZ_BAHD01000061.1"/>
</dbReference>